<proteinExistence type="predicted"/>
<protein>
    <submittedName>
        <fullName evidence="1">Uncharacterized protein</fullName>
    </submittedName>
</protein>
<sequence length="145" mass="16457">MAQYYWQGEFAVRPTVVLLSPTSDHQELVARLRGVGSYAEGAIFDHLDWRECRFGVDVSGDVIDEFDEEEIVEIHEELGEFKAVLVEYSDMACIRELLVEVIPGIRGVLDTNHGELLGYDTVLERFYRDPSWDWRTSNDGVTAGG</sequence>
<gene>
    <name evidence="1" type="ORF">G3I43_11995</name>
</gene>
<comment type="caution">
    <text evidence="1">The sequence shown here is derived from an EMBL/GenBank/DDBJ whole genome shotgun (WGS) entry which is preliminary data.</text>
</comment>
<reference evidence="1" key="1">
    <citation type="submission" date="2020-01" db="EMBL/GenBank/DDBJ databases">
        <title>Insect and environment-associated Actinomycetes.</title>
        <authorList>
            <person name="Currrie C."/>
            <person name="Chevrette M."/>
            <person name="Carlson C."/>
            <person name="Stubbendieck R."/>
            <person name="Wendt-Pienkowski E."/>
        </authorList>
    </citation>
    <scope>NUCLEOTIDE SEQUENCE</scope>
    <source>
        <strain evidence="1">SID505</strain>
    </source>
</reference>
<dbReference type="EMBL" id="JAAGMK010000327">
    <property type="protein sequence ID" value="NEB84892.1"/>
    <property type="molecule type" value="Genomic_DNA"/>
</dbReference>
<name>A0A6G3SQ62_STRAQ</name>
<dbReference type="RefSeq" id="WP_164257375.1">
    <property type="nucleotide sequence ID" value="NZ_JAAGMK010000327.1"/>
</dbReference>
<accession>A0A6G3SQ62</accession>
<evidence type="ECO:0000313" key="1">
    <source>
        <dbReference type="EMBL" id="NEB84892.1"/>
    </source>
</evidence>
<organism evidence="1">
    <name type="scientific">Streptomyces anulatus</name>
    <name type="common">Streptomyces chrysomallus</name>
    <dbReference type="NCBI Taxonomy" id="1892"/>
    <lineage>
        <taxon>Bacteria</taxon>
        <taxon>Bacillati</taxon>
        <taxon>Actinomycetota</taxon>
        <taxon>Actinomycetes</taxon>
        <taxon>Kitasatosporales</taxon>
        <taxon>Streptomycetaceae</taxon>
        <taxon>Streptomyces</taxon>
    </lineage>
</organism>
<dbReference type="AlphaFoldDB" id="A0A6G3SQ62"/>